<feature type="chain" id="PRO_5032449475" description="DUF4159 domain-containing protein" evidence="1">
    <location>
        <begin position="25"/>
        <end position="222"/>
    </location>
</feature>
<gene>
    <name evidence="3" type="ORF">FHS56_001653</name>
</gene>
<evidence type="ECO:0000313" key="3">
    <source>
        <dbReference type="EMBL" id="NIK74140.1"/>
    </source>
</evidence>
<dbReference type="EMBL" id="JAASRN010000002">
    <property type="protein sequence ID" value="NIK74140.1"/>
    <property type="molecule type" value="Genomic_DNA"/>
</dbReference>
<name>A0A846MS13_9BACT</name>
<comment type="caution">
    <text evidence="3">The sequence shown here is derived from an EMBL/GenBank/DDBJ whole genome shotgun (WGS) entry which is preliminary data.</text>
</comment>
<dbReference type="InterPro" id="IPR025297">
    <property type="entry name" value="DUF4159"/>
</dbReference>
<evidence type="ECO:0000256" key="1">
    <source>
        <dbReference type="SAM" id="SignalP"/>
    </source>
</evidence>
<dbReference type="AlphaFoldDB" id="A0A846MS13"/>
<organism evidence="3 4">
    <name type="scientific">Thermonema lapsum</name>
    <dbReference type="NCBI Taxonomy" id="28195"/>
    <lineage>
        <taxon>Bacteria</taxon>
        <taxon>Pseudomonadati</taxon>
        <taxon>Bacteroidota</taxon>
        <taxon>Cytophagia</taxon>
        <taxon>Cytophagales</taxon>
        <taxon>Thermonemataceae</taxon>
        <taxon>Thermonema</taxon>
    </lineage>
</organism>
<protein>
    <recommendedName>
        <fullName evidence="2">DUF4159 domain-containing protein</fullName>
    </recommendedName>
</protein>
<proteinExistence type="predicted"/>
<sequence length="222" mass="25527">MLFPRTFCLSILFFLLATQTQAQQASIRIAKLKYGGGGDWYANKTALPNLIAFCKEQLGLPLANEEDIVEVGSPDIFRYPFVYMTGHGYVSFSAQEARNLRNYLIAGGFLHIDDNYGLYEHAIREMKKVFPELDFVELPFDHPIYHMKYDFPRGLPKIHEHDGKPPQGFALIYEGRVVCFFSYESDLGNGWEDQSIYNDPEELRQQALRMGANLLLYAFTYP</sequence>
<dbReference type="Gene3D" id="3.40.50.12140">
    <property type="entry name" value="Domain of unknown function DUF4159"/>
    <property type="match status" value="1"/>
</dbReference>
<accession>A0A846MS13</accession>
<dbReference type="RefSeq" id="WP_166919522.1">
    <property type="nucleotide sequence ID" value="NZ_JAASRN010000002.1"/>
</dbReference>
<keyword evidence="4" id="KW-1185">Reference proteome</keyword>
<keyword evidence="1" id="KW-0732">Signal</keyword>
<feature type="domain" description="DUF4159" evidence="2">
    <location>
        <begin position="28"/>
        <end position="219"/>
    </location>
</feature>
<feature type="signal peptide" evidence="1">
    <location>
        <begin position="1"/>
        <end position="24"/>
    </location>
</feature>
<dbReference type="Proteomes" id="UP000537126">
    <property type="component" value="Unassembled WGS sequence"/>
</dbReference>
<dbReference type="Pfam" id="PF13709">
    <property type="entry name" value="DUF4159"/>
    <property type="match status" value="1"/>
</dbReference>
<evidence type="ECO:0000313" key="4">
    <source>
        <dbReference type="Proteomes" id="UP000537126"/>
    </source>
</evidence>
<evidence type="ECO:0000259" key="2">
    <source>
        <dbReference type="Pfam" id="PF13709"/>
    </source>
</evidence>
<reference evidence="3 4" key="1">
    <citation type="submission" date="2020-03" db="EMBL/GenBank/DDBJ databases">
        <title>Genomic Encyclopedia of Type Strains, Phase IV (KMG-IV): sequencing the most valuable type-strain genomes for metagenomic binning, comparative biology and taxonomic classification.</title>
        <authorList>
            <person name="Goeker M."/>
        </authorList>
    </citation>
    <scope>NUCLEOTIDE SEQUENCE [LARGE SCALE GENOMIC DNA]</scope>
    <source>
        <strain evidence="3 4">DSM 5718</strain>
    </source>
</reference>